<name>A0A1X9MGC5_9BACI</name>
<dbReference type="AlphaFoldDB" id="A0A1X9MGC5"/>
<keyword evidence="2" id="KW-1185">Reference proteome</keyword>
<dbReference type="RefSeq" id="WP_084371990.1">
    <property type="nucleotide sequence ID" value="NZ_CP020814.1"/>
</dbReference>
<reference evidence="1 2" key="1">
    <citation type="submission" date="2017-04" db="EMBL/GenBank/DDBJ databases">
        <title>Bacillus krulwichiae AM31D Genome sequencing and assembly.</title>
        <authorList>
            <person name="Krulwich T.A."/>
            <person name="Anastor L."/>
            <person name="Ehrlich R."/>
            <person name="Ehrlich G.D."/>
            <person name="Janto B."/>
        </authorList>
    </citation>
    <scope>NUCLEOTIDE SEQUENCE [LARGE SCALE GENOMIC DNA]</scope>
    <source>
        <strain evidence="1 2">AM31D</strain>
    </source>
</reference>
<dbReference type="KEGG" id="bkw:BkAM31D_15610"/>
<accession>A0A1X9MGC5</accession>
<dbReference type="EMBL" id="CP020814">
    <property type="protein sequence ID" value="ARK31163.1"/>
    <property type="molecule type" value="Genomic_DNA"/>
</dbReference>
<evidence type="ECO:0000313" key="1">
    <source>
        <dbReference type="EMBL" id="ARK31163.1"/>
    </source>
</evidence>
<dbReference type="InterPro" id="IPR025236">
    <property type="entry name" value="SR1P"/>
</dbReference>
<evidence type="ECO:0000313" key="2">
    <source>
        <dbReference type="Proteomes" id="UP000193006"/>
    </source>
</evidence>
<proteinExistence type="predicted"/>
<sequence length="43" mass="4685">MGIIVCQSCNKAIDVFEGEKVTTLYAKGNCDNCNTNSKSKDNK</sequence>
<evidence type="ECO:0008006" key="3">
    <source>
        <dbReference type="Google" id="ProtNLM"/>
    </source>
</evidence>
<protein>
    <recommendedName>
        <fullName evidence="3">GapA-binding peptide SR1P</fullName>
    </recommendedName>
</protein>
<gene>
    <name evidence="1" type="ORF">BkAM31D_15610</name>
</gene>
<organism evidence="1 2">
    <name type="scientific">Halalkalibacter krulwichiae</name>
    <dbReference type="NCBI Taxonomy" id="199441"/>
    <lineage>
        <taxon>Bacteria</taxon>
        <taxon>Bacillati</taxon>
        <taxon>Bacillota</taxon>
        <taxon>Bacilli</taxon>
        <taxon>Bacillales</taxon>
        <taxon>Bacillaceae</taxon>
        <taxon>Halalkalibacter</taxon>
    </lineage>
</organism>
<dbReference type="Pfam" id="PF13790">
    <property type="entry name" value="SR1P"/>
    <property type="match status" value="1"/>
</dbReference>
<dbReference type="Proteomes" id="UP000193006">
    <property type="component" value="Chromosome"/>
</dbReference>